<protein>
    <submittedName>
        <fullName evidence="1">Uncharacterized protein</fullName>
    </submittedName>
</protein>
<dbReference type="Proteomes" id="UP001151760">
    <property type="component" value="Unassembled WGS sequence"/>
</dbReference>
<keyword evidence="2" id="KW-1185">Reference proteome</keyword>
<evidence type="ECO:0000313" key="1">
    <source>
        <dbReference type="EMBL" id="GJT60958.1"/>
    </source>
</evidence>
<comment type="caution">
    <text evidence="1">The sequence shown here is derived from an EMBL/GenBank/DDBJ whole genome shotgun (WGS) entry which is preliminary data.</text>
</comment>
<reference evidence="1" key="1">
    <citation type="journal article" date="2022" name="Int. J. Mol. Sci.">
        <title>Draft Genome of Tanacetum Coccineum: Genomic Comparison of Closely Related Tanacetum-Family Plants.</title>
        <authorList>
            <person name="Yamashiro T."/>
            <person name="Shiraishi A."/>
            <person name="Nakayama K."/>
            <person name="Satake H."/>
        </authorList>
    </citation>
    <scope>NUCLEOTIDE SEQUENCE</scope>
</reference>
<gene>
    <name evidence="1" type="ORF">Tco_1004491</name>
</gene>
<dbReference type="EMBL" id="BQNB010017246">
    <property type="protein sequence ID" value="GJT60958.1"/>
    <property type="molecule type" value="Genomic_DNA"/>
</dbReference>
<accession>A0ABQ5FCS3</accession>
<sequence length="98" mass="10687">MLLSPRCYCLLDATDLSVAAVYGVSRCWSVCDDKQFRESGNSGSVIGKDLDYTFGNCKDLIKLFLAREERLSSQIIATCLLLAFALATVGDIGSLEKL</sequence>
<proteinExistence type="predicted"/>
<reference evidence="1" key="2">
    <citation type="submission" date="2022-01" db="EMBL/GenBank/DDBJ databases">
        <authorList>
            <person name="Yamashiro T."/>
            <person name="Shiraishi A."/>
            <person name="Satake H."/>
            <person name="Nakayama K."/>
        </authorList>
    </citation>
    <scope>NUCLEOTIDE SEQUENCE</scope>
</reference>
<evidence type="ECO:0000313" key="2">
    <source>
        <dbReference type="Proteomes" id="UP001151760"/>
    </source>
</evidence>
<name>A0ABQ5FCS3_9ASTR</name>
<organism evidence="1 2">
    <name type="scientific">Tanacetum coccineum</name>
    <dbReference type="NCBI Taxonomy" id="301880"/>
    <lineage>
        <taxon>Eukaryota</taxon>
        <taxon>Viridiplantae</taxon>
        <taxon>Streptophyta</taxon>
        <taxon>Embryophyta</taxon>
        <taxon>Tracheophyta</taxon>
        <taxon>Spermatophyta</taxon>
        <taxon>Magnoliopsida</taxon>
        <taxon>eudicotyledons</taxon>
        <taxon>Gunneridae</taxon>
        <taxon>Pentapetalae</taxon>
        <taxon>asterids</taxon>
        <taxon>campanulids</taxon>
        <taxon>Asterales</taxon>
        <taxon>Asteraceae</taxon>
        <taxon>Asteroideae</taxon>
        <taxon>Anthemideae</taxon>
        <taxon>Anthemidinae</taxon>
        <taxon>Tanacetum</taxon>
    </lineage>
</organism>